<gene>
    <name evidence="3" type="ORF">EXN75_03835</name>
</gene>
<evidence type="ECO:0000259" key="2">
    <source>
        <dbReference type="Pfam" id="PF01497"/>
    </source>
</evidence>
<dbReference type="InterPro" id="IPR050902">
    <property type="entry name" value="ABC_Transporter_SBP"/>
</dbReference>
<feature type="region of interest" description="Disordered" evidence="1">
    <location>
        <begin position="285"/>
        <end position="317"/>
    </location>
</feature>
<dbReference type="PANTHER" id="PTHR30535">
    <property type="entry name" value="VITAMIN B12-BINDING PROTEIN"/>
    <property type="match status" value="1"/>
</dbReference>
<dbReference type="Pfam" id="PF01497">
    <property type="entry name" value="Peripla_BP_2"/>
    <property type="match status" value="1"/>
</dbReference>
<name>A0A4Y8VSP8_9BACT</name>
<keyword evidence="4" id="KW-1185">Reference proteome</keyword>
<dbReference type="InterPro" id="IPR002491">
    <property type="entry name" value="ABC_transptr_periplasmic_BD"/>
</dbReference>
<feature type="compositionally biased region" description="Low complexity" evidence="1">
    <location>
        <begin position="286"/>
        <end position="313"/>
    </location>
</feature>
<sequence>MCILHVPFLNVFGKYSCKKCMINPINNYNMNNVLEKDIYLDTSALGQATGMKFSDLDRASGMKFSDSDKASGLKKSVPNVVFGMKISAAYGVGGLKSSAASKHSGFPLFFGLLVLWFVLSLSLSSCQGGKQSAAWDEGDTIRLKYAQLLTMVEHEGFTEVNVGNPWKKGTVLHQYILIKKGKKGDETAEMLMKGRNGSQDVAGASQAMAESRGAAGSHTVAGSLGLTGPDGCRADIVRTPICSSAVFTSPHCQLLYELGCQNAIRGVCDSKYILIEDIQKRLEKPAAASSESGSRQSSALSESGSGKSSTSASLPIADCGSSMQPDVEKIIALHPEALLISPFENSGGYGKLDNLNIPIIEAADYMETSPLGRAEWIKFYGLLFEANTADSLFAAIEKEYLALKTQAAKLPKGLSVLTERKMGSVWYSPGGKSTMGILLKDADSRYIFADDEHSGSLSLSPEQVIARGSEVDVWAFKYFGGQPLSRAALLQEYDGYKALRAFQTGNIYECNTDRIPYFETVSFHPEILLREFILLSHPQVKGLGALRFYRKM</sequence>
<evidence type="ECO:0000313" key="3">
    <source>
        <dbReference type="EMBL" id="TFH83427.1"/>
    </source>
</evidence>
<dbReference type="GO" id="GO:0071281">
    <property type="term" value="P:cellular response to iron ion"/>
    <property type="evidence" value="ECO:0007669"/>
    <property type="project" value="TreeGrafter"/>
</dbReference>
<protein>
    <submittedName>
        <fullName evidence="3">ABC transporter substrate-binding protein</fullName>
    </submittedName>
</protein>
<feature type="domain" description="Fe/B12 periplasmic-binding" evidence="2">
    <location>
        <begin position="316"/>
        <end position="511"/>
    </location>
</feature>
<dbReference type="PANTHER" id="PTHR30535:SF34">
    <property type="entry name" value="MOLYBDATE-BINDING PROTEIN MOLA"/>
    <property type="match status" value="1"/>
</dbReference>
<accession>A0A4Y8VSP8</accession>
<dbReference type="SUPFAM" id="SSF53807">
    <property type="entry name" value="Helical backbone' metal receptor"/>
    <property type="match status" value="1"/>
</dbReference>
<comment type="caution">
    <text evidence="3">The sequence shown here is derived from an EMBL/GenBank/DDBJ whole genome shotgun (WGS) entry which is preliminary data.</text>
</comment>
<evidence type="ECO:0000256" key="1">
    <source>
        <dbReference type="SAM" id="MobiDB-lite"/>
    </source>
</evidence>
<organism evidence="3 4">
    <name type="scientific">Segatella hominis</name>
    <dbReference type="NCBI Taxonomy" id="2518605"/>
    <lineage>
        <taxon>Bacteria</taxon>
        <taxon>Pseudomonadati</taxon>
        <taxon>Bacteroidota</taxon>
        <taxon>Bacteroidia</taxon>
        <taxon>Bacteroidales</taxon>
        <taxon>Prevotellaceae</taxon>
        <taxon>Segatella</taxon>
    </lineage>
</organism>
<evidence type="ECO:0000313" key="4">
    <source>
        <dbReference type="Proteomes" id="UP000297872"/>
    </source>
</evidence>
<dbReference type="AlphaFoldDB" id="A0A4Y8VSP8"/>
<dbReference type="Gene3D" id="3.40.50.1980">
    <property type="entry name" value="Nitrogenase molybdenum iron protein domain"/>
    <property type="match status" value="2"/>
</dbReference>
<dbReference type="EMBL" id="SGVY01000006">
    <property type="protein sequence ID" value="TFH83427.1"/>
    <property type="molecule type" value="Genomic_DNA"/>
</dbReference>
<dbReference type="Proteomes" id="UP000297872">
    <property type="component" value="Unassembled WGS sequence"/>
</dbReference>
<dbReference type="OrthoDB" id="9812528at2"/>
<reference evidence="3 4" key="1">
    <citation type="submission" date="2019-02" db="EMBL/GenBank/DDBJ databases">
        <title>Draft Genome Sequence of the Prevotella sp. BCRC 81118, Isolated from Human Feces.</title>
        <authorList>
            <person name="Huang C.-H."/>
        </authorList>
    </citation>
    <scope>NUCLEOTIDE SEQUENCE [LARGE SCALE GENOMIC DNA]</scope>
    <source>
        <strain evidence="3 4">BCRC 81118</strain>
    </source>
</reference>
<proteinExistence type="predicted"/>